<evidence type="ECO:0000313" key="2">
    <source>
        <dbReference type="EMBL" id="KAB8342770.1"/>
    </source>
</evidence>
<reference evidence="2 3" key="1">
    <citation type="submission" date="2019-06" db="EMBL/GenBank/DDBJ databases">
        <title>A chromosomal-level reference genome of Carpinus fangiana (Coryloideae, Betulaceae).</title>
        <authorList>
            <person name="Yang X."/>
            <person name="Wang Z."/>
            <person name="Zhang L."/>
            <person name="Hao G."/>
            <person name="Liu J."/>
            <person name="Yang Y."/>
        </authorList>
    </citation>
    <scope>NUCLEOTIDE SEQUENCE [LARGE SCALE GENOMIC DNA]</scope>
    <source>
        <strain evidence="2">Cfa_2016G</strain>
        <tissue evidence="2">Leaf</tissue>
    </source>
</reference>
<feature type="compositionally biased region" description="Basic and acidic residues" evidence="1">
    <location>
        <begin position="1"/>
        <end position="15"/>
    </location>
</feature>
<dbReference type="EMBL" id="VIBQ01000012">
    <property type="protein sequence ID" value="KAB8342770.1"/>
    <property type="molecule type" value="Genomic_DNA"/>
</dbReference>
<comment type="caution">
    <text evidence="2">The sequence shown here is derived from an EMBL/GenBank/DDBJ whole genome shotgun (WGS) entry which is preliminary data.</text>
</comment>
<organism evidence="2 3">
    <name type="scientific">Carpinus fangiana</name>
    <dbReference type="NCBI Taxonomy" id="176857"/>
    <lineage>
        <taxon>Eukaryota</taxon>
        <taxon>Viridiplantae</taxon>
        <taxon>Streptophyta</taxon>
        <taxon>Embryophyta</taxon>
        <taxon>Tracheophyta</taxon>
        <taxon>Spermatophyta</taxon>
        <taxon>Magnoliopsida</taxon>
        <taxon>eudicotyledons</taxon>
        <taxon>Gunneridae</taxon>
        <taxon>Pentapetalae</taxon>
        <taxon>rosids</taxon>
        <taxon>fabids</taxon>
        <taxon>Fagales</taxon>
        <taxon>Betulaceae</taxon>
        <taxon>Carpinus</taxon>
    </lineage>
</organism>
<feature type="compositionally biased region" description="Basic and acidic residues" evidence="1">
    <location>
        <begin position="41"/>
        <end position="59"/>
    </location>
</feature>
<evidence type="ECO:0000256" key="1">
    <source>
        <dbReference type="SAM" id="MobiDB-lite"/>
    </source>
</evidence>
<proteinExistence type="predicted"/>
<accession>A0A5N6KSE5</accession>
<sequence length="188" mass="20462">MANSRDRKVSSETKRQLTVHWLEATSKGKGNDELADTNNRGQDEQKVHLDTQTQGKREGSWSPLLPLVEVDGQKQTGHSPAVVEASEHIDAVQTLGENEHRVNVGRRFGGVVAHHDDAEVEDVKNREPDLSQDDVGAALGHGVQATIDGHQHPRVSNGLLSSVAQMKSILMLVGSHGNARQTYSQRCG</sequence>
<gene>
    <name evidence="2" type="ORF">FH972_022368</name>
</gene>
<protein>
    <submittedName>
        <fullName evidence="2">Uncharacterized protein</fullName>
    </submittedName>
</protein>
<dbReference type="AlphaFoldDB" id="A0A5N6KSE5"/>
<name>A0A5N6KSE5_9ROSI</name>
<keyword evidence="3" id="KW-1185">Reference proteome</keyword>
<feature type="region of interest" description="Disordered" evidence="1">
    <location>
        <begin position="1"/>
        <end position="63"/>
    </location>
</feature>
<dbReference type="Proteomes" id="UP000327013">
    <property type="component" value="Unassembled WGS sequence"/>
</dbReference>
<evidence type="ECO:0000313" key="3">
    <source>
        <dbReference type="Proteomes" id="UP000327013"/>
    </source>
</evidence>